<gene>
    <name evidence="3" type="ORF">M0D58_11045</name>
</gene>
<sequence>MDYNQAQQRVHDLKKFYKNLLWFGIITIFIFADDILEKGIFHLSLWNGSIILSIWGIVLIVKAIKLFIFNAEWERNIIRKEMKKTKEPIQF</sequence>
<name>A0ABY4K486_9FLAO</name>
<keyword evidence="1" id="KW-1133">Transmembrane helix</keyword>
<feature type="domain" description="2TM" evidence="2">
    <location>
        <begin position="5"/>
        <end position="83"/>
    </location>
</feature>
<evidence type="ECO:0000313" key="4">
    <source>
        <dbReference type="Proteomes" id="UP000830552"/>
    </source>
</evidence>
<dbReference type="EMBL" id="CP096203">
    <property type="protein sequence ID" value="UPQ74588.1"/>
    <property type="molecule type" value="Genomic_DNA"/>
</dbReference>
<keyword evidence="1" id="KW-0812">Transmembrane</keyword>
<evidence type="ECO:0000313" key="3">
    <source>
        <dbReference type="EMBL" id="UPQ74588.1"/>
    </source>
</evidence>
<dbReference type="Proteomes" id="UP000830552">
    <property type="component" value="Chromosome"/>
</dbReference>
<dbReference type="RefSeq" id="WP_248389210.1">
    <property type="nucleotide sequence ID" value="NZ_CP096203.1"/>
</dbReference>
<reference evidence="3" key="1">
    <citation type="submission" date="2022-04" db="EMBL/GenBank/DDBJ databases">
        <title>Evolutionary, genomic, and biogeographic characterization of Chryseobacterium nepalense represented by a plastic-degrading bacterium AC3.</title>
        <authorList>
            <person name="Yin Z."/>
            <person name="Liu X."/>
            <person name="Wang D."/>
            <person name="Xie Z."/>
        </authorList>
    </citation>
    <scope>NUCLEOTIDE SEQUENCE</scope>
    <source>
        <strain evidence="3">AC3</strain>
    </source>
</reference>
<dbReference type="InterPro" id="IPR025698">
    <property type="entry name" value="2TM_dom"/>
</dbReference>
<proteinExistence type="predicted"/>
<evidence type="ECO:0000259" key="2">
    <source>
        <dbReference type="Pfam" id="PF13239"/>
    </source>
</evidence>
<organism evidence="3 4">
    <name type="scientific">Chryseobacterium nepalense</name>
    <dbReference type="NCBI Taxonomy" id="1854498"/>
    <lineage>
        <taxon>Bacteria</taxon>
        <taxon>Pseudomonadati</taxon>
        <taxon>Bacteroidota</taxon>
        <taxon>Flavobacteriia</taxon>
        <taxon>Flavobacteriales</taxon>
        <taxon>Weeksellaceae</taxon>
        <taxon>Chryseobacterium group</taxon>
        <taxon>Chryseobacterium</taxon>
    </lineage>
</organism>
<keyword evidence="4" id="KW-1185">Reference proteome</keyword>
<feature type="transmembrane region" description="Helical" evidence="1">
    <location>
        <begin position="48"/>
        <end position="69"/>
    </location>
</feature>
<feature type="transmembrane region" description="Helical" evidence="1">
    <location>
        <begin position="20"/>
        <end position="36"/>
    </location>
</feature>
<protein>
    <submittedName>
        <fullName evidence="3">2TM domain-containing protein</fullName>
    </submittedName>
</protein>
<dbReference type="Pfam" id="PF13239">
    <property type="entry name" value="2TM"/>
    <property type="match status" value="1"/>
</dbReference>
<keyword evidence="1" id="KW-0472">Membrane</keyword>
<evidence type="ECO:0000256" key="1">
    <source>
        <dbReference type="SAM" id="Phobius"/>
    </source>
</evidence>
<accession>A0ABY4K486</accession>